<dbReference type="PANTHER" id="PTHR30349">
    <property type="entry name" value="PHAGE INTEGRASE-RELATED"/>
    <property type="match status" value="1"/>
</dbReference>
<dbReference type="Proteomes" id="UP001377692">
    <property type="component" value="Unassembled WGS sequence"/>
</dbReference>
<dbReference type="InterPro" id="IPR002104">
    <property type="entry name" value="Integrase_catalytic"/>
</dbReference>
<name>A0ABU8R6S5_9PSED</name>
<comment type="caution">
    <text evidence="6">The sequence shown here is derived from an EMBL/GenBank/DDBJ whole genome shotgun (WGS) entry which is preliminary data.</text>
</comment>
<dbReference type="InterPro" id="IPR011010">
    <property type="entry name" value="DNA_brk_join_enz"/>
</dbReference>
<keyword evidence="2" id="KW-0229">DNA integration</keyword>
<dbReference type="EMBL" id="JBBHLD010000009">
    <property type="protein sequence ID" value="MEJ5905594.1"/>
    <property type="molecule type" value="Genomic_DNA"/>
</dbReference>
<gene>
    <name evidence="6" type="ORF">V7V80_12960</name>
</gene>
<keyword evidence="4" id="KW-0233">DNA recombination</keyword>
<feature type="domain" description="Tyr recombinase" evidence="5">
    <location>
        <begin position="168"/>
        <end position="399"/>
    </location>
</feature>
<keyword evidence="3" id="KW-0238">DNA-binding</keyword>
<comment type="similarity">
    <text evidence="1">Belongs to the 'phage' integrase family.</text>
</comment>
<organism evidence="6 7">
    <name type="scientific">Pseudomonas kermanshahensis</name>
    <dbReference type="NCBI Taxonomy" id="2745482"/>
    <lineage>
        <taxon>Bacteria</taxon>
        <taxon>Pseudomonadati</taxon>
        <taxon>Pseudomonadota</taxon>
        <taxon>Gammaproteobacteria</taxon>
        <taxon>Pseudomonadales</taxon>
        <taxon>Pseudomonadaceae</taxon>
        <taxon>Pseudomonas</taxon>
    </lineage>
</organism>
<evidence type="ECO:0000313" key="6">
    <source>
        <dbReference type="EMBL" id="MEJ5905594.1"/>
    </source>
</evidence>
<evidence type="ECO:0000259" key="5">
    <source>
        <dbReference type="PROSITE" id="PS51898"/>
    </source>
</evidence>
<dbReference type="PROSITE" id="PS51898">
    <property type="entry name" value="TYR_RECOMBINASE"/>
    <property type="match status" value="1"/>
</dbReference>
<evidence type="ECO:0000313" key="7">
    <source>
        <dbReference type="Proteomes" id="UP001377692"/>
    </source>
</evidence>
<evidence type="ECO:0000256" key="3">
    <source>
        <dbReference type="ARBA" id="ARBA00023125"/>
    </source>
</evidence>
<dbReference type="SUPFAM" id="SSF56349">
    <property type="entry name" value="DNA breaking-rejoining enzymes"/>
    <property type="match status" value="1"/>
</dbReference>
<proteinExistence type="inferred from homology"/>
<evidence type="ECO:0000256" key="1">
    <source>
        <dbReference type="ARBA" id="ARBA00008857"/>
    </source>
</evidence>
<dbReference type="Gene3D" id="1.10.443.10">
    <property type="entry name" value="Intergrase catalytic core"/>
    <property type="match status" value="1"/>
</dbReference>
<evidence type="ECO:0000256" key="4">
    <source>
        <dbReference type="ARBA" id="ARBA00023172"/>
    </source>
</evidence>
<protein>
    <submittedName>
        <fullName evidence="6">Site-specific integrase</fullName>
    </submittedName>
</protein>
<dbReference type="PANTHER" id="PTHR30349:SF41">
    <property type="entry name" value="INTEGRASE_RECOMBINASE PROTEIN MJ0367-RELATED"/>
    <property type="match status" value="1"/>
</dbReference>
<reference evidence="6 7" key="1">
    <citation type="submission" date="2024-02" db="EMBL/GenBank/DDBJ databases">
        <title>Identification of pathogenicity and growth-promoting functions of Pseudomonas putida variants.</title>
        <authorList>
            <person name="Sun J."/>
        </authorList>
    </citation>
    <scope>NUCLEOTIDE SEQUENCE [LARGE SCALE GENOMIC DNA]</scope>
    <source>
        <strain evidence="6 7">A04</strain>
    </source>
</reference>
<dbReference type="InterPro" id="IPR013762">
    <property type="entry name" value="Integrase-like_cat_sf"/>
</dbReference>
<dbReference type="CDD" id="cd00397">
    <property type="entry name" value="DNA_BRE_C"/>
    <property type="match status" value="1"/>
</dbReference>
<sequence length="410" mass="46867">MTFTLKTYIGQRGERFSLLFCSDDPGVPLFYPCAFISRRVRDKSTHQTQTTTLKGIQRLVEWERDRKVSLEGKLSRGETMAPFEIDDLAGHVRGCRDAKKGDVISSQKFNGYWSSICKYIDWLTDELLPNRNSLHMRKLAEEQSRQLNSKTRKQMASRAKQNQKTLDAKTSSIERAQLLTLFNSPLESYRPGHSDHESHEDKGVHLRNIIMLRILYETGMRRGELLSLKLKNFVEASGGEGAYLSIERNHGDEFDRRANQPVAKTLGRDVAISADLESQIMTYVTQHRAELNNVGMSDNSFIFCVHRPGKTQGNPISVNGFNSALSQLKKRYPALGKCQPHAFRHDWNYRFSQKADALGMSETEEAEAREQQMGWVPASSMAKIYNQRHRREKALNLARKIAEDTARPKI</sequence>
<dbReference type="Pfam" id="PF00589">
    <property type="entry name" value="Phage_integrase"/>
    <property type="match status" value="1"/>
</dbReference>
<keyword evidence="7" id="KW-1185">Reference proteome</keyword>
<dbReference type="InterPro" id="IPR050090">
    <property type="entry name" value="Tyrosine_recombinase_XerCD"/>
</dbReference>
<dbReference type="RefSeq" id="WP_339549430.1">
    <property type="nucleotide sequence ID" value="NZ_JBBHLD010000009.1"/>
</dbReference>
<evidence type="ECO:0000256" key="2">
    <source>
        <dbReference type="ARBA" id="ARBA00022908"/>
    </source>
</evidence>
<accession>A0ABU8R6S5</accession>